<dbReference type="AlphaFoldDB" id="A0A1X4G6J7"/>
<proteinExistence type="predicted"/>
<comment type="caution">
    <text evidence="1">The sequence shown here is derived from an EMBL/GenBank/DDBJ whole genome shotgun (WGS) entry which is preliminary data.</text>
</comment>
<accession>A0A1X4G6J7</accession>
<organism evidence="1 2">
    <name type="scientific">Cylindrospermopsis raciborskii CENA303</name>
    <dbReference type="NCBI Taxonomy" id="1170769"/>
    <lineage>
        <taxon>Bacteria</taxon>
        <taxon>Bacillati</taxon>
        <taxon>Cyanobacteriota</taxon>
        <taxon>Cyanophyceae</taxon>
        <taxon>Nostocales</taxon>
        <taxon>Aphanizomenonaceae</taxon>
        <taxon>Cylindrospermopsis</taxon>
    </lineage>
</organism>
<protein>
    <submittedName>
        <fullName evidence="1">Uncharacterized protein</fullName>
    </submittedName>
</protein>
<dbReference type="RefSeq" id="WP_009341802.1">
    <property type="nucleotide sequence ID" value="NZ_NBYN01000049.1"/>
</dbReference>
<name>A0A1X4G6J7_9CYAN</name>
<dbReference type="EMBL" id="NBYN01000049">
    <property type="protein sequence ID" value="OSO90273.1"/>
    <property type="molecule type" value="Genomic_DNA"/>
</dbReference>
<gene>
    <name evidence="1" type="ORF">B7O87_09575</name>
</gene>
<dbReference type="Proteomes" id="UP000192997">
    <property type="component" value="Unassembled WGS sequence"/>
</dbReference>
<reference evidence="2" key="1">
    <citation type="submission" date="2017-04" db="EMBL/GenBank/DDBJ databases">
        <authorList>
            <person name="Abreu V.A."/>
            <person name="Popin R.V."/>
            <person name="Rigonato J."/>
            <person name="Andreote A.P."/>
            <person name="Schaker P.C."/>
            <person name="Hoff-Risseti C."/>
            <person name="Alvarenga D.O."/>
            <person name="Varani A.M."/>
            <person name="Fiore M.F."/>
        </authorList>
    </citation>
    <scope>NUCLEOTIDE SEQUENCE [LARGE SCALE GENOMIC DNA]</scope>
    <source>
        <strain evidence="2">CENA303</strain>
    </source>
</reference>
<evidence type="ECO:0000313" key="1">
    <source>
        <dbReference type="EMBL" id="OSO90273.1"/>
    </source>
</evidence>
<evidence type="ECO:0000313" key="2">
    <source>
        <dbReference type="Proteomes" id="UP000192997"/>
    </source>
</evidence>
<sequence>MSIINLIQELIYKRQNPGLGKNPELEAVREKHNNLPKSKYFDQTNVSEEEFIRDLTESVDRATKLGLVFRAAIEEHYTKEERNKVLEVILRCISYLAENCRIFPDVDYEDVWYTDYYDLIQLAEDMGLGDYTLPHWPEEKNISRRYLELSVSDLVQIFLAFLEESIIEEYSFKNNTADFVGYLFRETLKTRRRVKRQKDKQNQSIPFLMDIPNNE</sequence>